<dbReference type="InterPro" id="IPR025406">
    <property type="entry name" value="DUF4132"/>
</dbReference>
<keyword evidence="4" id="KW-1185">Reference proteome</keyword>
<feature type="region of interest" description="Disordered" evidence="1">
    <location>
        <begin position="1"/>
        <end position="38"/>
    </location>
</feature>
<comment type="caution">
    <text evidence="3">The sequence shown here is derived from an EMBL/GenBank/DDBJ whole genome shotgun (WGS) entry which is preliminary data.</text>
</comment>
<protein>
    <submittedName>
        <fullName evidence="3">DUF4132 domain-containing protein</fullName>
    </submittedName>
</protein>
<dbReference type="EMBL" id="JBHUOP010000002">
    <property type="protein sequence ID" value="MFD2840214.1"/>
    <property type="molecule type" value="Genomic_DNA"/>
</dbReference>
<dbReference type="Pfam" id="PF13569">
    <property type="entry name" value="DUF4132"/>
    <property type="match status" value="1"/>
</dbReference>
<proteinExistence type="predicted"/>
<dbReference type="RefSeq" id="WP_377465960.1">
    <property type="nucleotide sequence ID" value="NZ_JBHUOP010000002.1"/>
</dbReference>
<accession>A0ABW5XEQ1</accession>
<dbReference type="Proteomes" id="UP001597391">
    <property type="component" value="Unassembled WGS sequence"/>
</dbReference>
<organism evidence="3 4">
    <name type="scientific">Populibacterium corticicola</name>
    <dbReference type="NCBI Taxonomy" id="1812826"/>
    <lineage>
        <taxon>Bacteria</taxon>
        <taxon>Bacillati</taxon>
        <taxon>Actinomycetota</taxon>
        <taxon>Actinomycetes</taxon>
        <taxon>Micrococcales</taxon>
        <taxon>Jonesiaceae</taxon>
        <taxon>Populibacterium</taxon>
    </lineage>
</organism>
<evidence type="ECO:0000259" key="2">
    <source>
        <dbReference type="Pfam" id="PF13569"/>
    </source>
</evidence>
<sequence length="1221" mass="134619">MLKRIKSALSKVKESTESGGLDQPVSGKGSSRRSGPSKELTHALFPLEAYDPELFRRVVDYVHSGDGPEVLLDVESQPAEPLTGFLAAPGQSRYWVDFPEETIKKLKPWGVKDYRDGIAKVRGARRGFYLNEPDLVRIARFGRIIAAVGEGPNRDLPSIPAWLHALVNDFASVIPLEGKESKAYLGAGSRIAPRFIEGLVHSEDTELSTEQFVALLFESGGYSWGMSRPQEFHGVSEFLTSRGAEVDGAALRKELSLDGLEELLKMLKENGAAAQAWSGVLGGYAIDSSKRLRVAALDVLGDLPLEVQLGVLDQPLMTVAPARARELLEHLVTTEKGRELLDRAIEAGAKVSKVAAEKRQRQDAVDLVKEPEAIELPPYEPIRQVIDEPTTRKEINKLIEQRKNLEGDYGWAKSARAQAQKIKNSDVDDLIATLRGDTPASTLPKNQIVTALGANGLLYGLTSIGTYGALLLAQAQDLFSTWVLQKHVNPADDLRAIYECMRDLGFTREQTALLYHNGAVDADVAWPFFVENPGLLEGWFAGGIDEQKRLNELIQSFPALPQSVLETLAKNALSESGVARKQAQHLLGGHPIAATLALQGIDSGTSAVAASCAQWLATIKDPAVLPELTKRVEKEKRDLVRAGLLSAIDASGGDTSKYLSPERLAAEATKVLRAKLPKSLDWLPFDLVPTVHWRGGEVADRDLIKAWIVLADKTKNPDGSGLLARYLGLLDPHDAEELGRFIVQAWIAQDTAHPSEEDSHEYAQAHAQQRYDWAQRSIEQGRKRPEGPYEWELTYEGWMLEDFHKELFREHQSTYLGSAQADKGLLGFSVTISGTELGQMVQSYIKEHRARRAQVEALTYALYGNGQQGALQVLMAIARQHPQRTVKEVANTLVARVAEDRGWSPAELADRTIPTAGFDEDGLLRLPFGSREFIGRMTGSGTIELTNPAGKVIKALPKPNAGDDEELAGESRKALTAARKELKAVLGIQRARLHEAMCAQRTWKVEDWTLYLRRHPILGQLISKLVWLAQDGETTQTFRPTEDGDLINLNDDSIELSDSALVSVAHRALMSDENAAAWQEHLSDYEVAALFDQFGASVPQYNEDANSLEDLKGHMTDTFSFRGVATKRGYRRGQAEDAGWFSEYTKEYGELGITVRMEFTGSYLPEDNIPCATESVYFSTGRKDLKLKDVPRILIAEAYADYVALAALGPFDPKYRDKSGI</sequence>
<evidence type="ECO:0000313" key="4">
    <source>
        <dbReference type="Proteomes" id="UP001597391"/>
    </source>
</evidence>
<feature type="domain" description="DUF4132" evidence="2">
    <location>
        <begin position="950"/>
        <end position="1130"/>
    </location>
</feature>
<evidence type="ECO:0000313" key="3">
    <source>
        <dbReference type="EMBL" id="MFD2840214.1"/>
    </source>
</evidence>
<feature type="compositionally biased region" description="Low complexity" evidence="1">
    <location>
        <begin position="26"/>
        <end position="38"/>
    </location>
</feature>
<reference evidence="4" key="1">
    <citation type="journal article" date="2019" name="Int. J. Syst. Evol. Microbiol.">
        <title>The Global Catalogue of Microorganisms (GCM) 10K type strain sequencing project: providing services to taxonomists for standard genome sequencing and annotation.</title>
        <authorList>
            <consortium name="The Broad Institute Genomics Platform"/>
            <consortium name="The Broad Institute Genome Sequencing Center for Infectious Disease"/>
            <person name="Wu L."/>
            <person name="Ma J."/>
        </authorList>
    </citation>
    <scope>NUCLEOTIDE SEQUENCE [LARGE SCALE GENOMIC DNA]</scope>
    <source>
        <strain evidence="4">KCTC 33576</strain>
    </source>
</reference>
<gene>
    <name evidence="3" type="ORF">ACFSYH_06485</name>
</gene>
<name>A0ABW5XEQ1_9MICO</name>
<evidence type="ECO:0000256" key="1">
    <source>
        <dbReference type="SAM" id="MobiDB-lite"/>
    </source>
</evidence>